<sequence>MTDFGDGRDEHGQIFSQPQVAERLLLVDTVEAGDWRVVLPHAVAIRSGETYWIVWSSLFIRSQNGEVRVIEGVDSHWICR</sequence>
<keyword evidence="2" id="KW-1185">Reference proteome</keyword>
<proteinExistence type="predicted"/>
<comment type="caution">
    <text evidence="1">The sequence shown here is derived from an EMBL/GenBank/DDBJ whole genome shotgun (WGS) entry which is preliminary data.</text>
</comment>
<dbReference type="EMBL" id="JBHTAC010000055">
    <property type="protein sequence ID" value="MFC7247364.1"/>
    <property type="molecule type" value="Genomic_DNA"/>
</dbReference>
<dbReference type="RefSeq" id="WP_376810106.1">
    <property type="nucleotide sequence ID" value="NZ_JBHTAC010000055.1"/>
</dbReference>
<reference evidence="2" key="1">
    <citation type="journal article" date="2019" name="Int. J. Syst. Evol. Microbiol.">
        <title>The Global Catalogue of Microorganisms (GCM) 10K type strain sequencing project: providing services to taxonomists for standard genome sequencing and annotation.</title>
        <authorList>
            <consortium name="The Broad Institute Genomics Platform"/>
            <consortium name="The Broad Institute Genome Sequencing Center for Infectious Disease"/>
            <person name="Wu L."/>
            <person name="Ma J."/>
        </authorList>
    </citation>
    <scope>NUCLEOTIDE SEQUENCE [LARGE SCALE GENOMIC DNA]</scope>
    <source>
        <strain evidence="2">CGMCC 1.9106</strain>
    </source>
</reference>
<evidence type="ECO:0000313" key="1">
    <source>
        <dbReference type="EMBL" id="MFC7247364.1"/>
    </source>
</evidence>
<accession>A0ABW2H626</accession>
<gene>
    <name evidence="1" type="ORF">ACFQO7_33250</name>
</gene>
<organism evidence="1 2">
    <name type="scientific">Catellatospora aurea</name>
    <dbReference type="NCBI Taxonomy" id="1337874"/>
    <lineage>
        <taxon>Bacteria</taxon>
        <taxon>Bacillati</taxon>
        <taxon>Actinomycetota</taxon>
        <taxon>Actinomycetes</taxon>
        <taxon>Micromonosporales</taxon>
        <taxon>Micromonosporaceae</taxon>
        <taxon>Catellatospora</taxon>
    </lineage>
</organism>
<name>A0ABW2H626_9ACTN</name>
<protein>
    <submittedName>
        <fullName evidence="1">Uncharacterized protein</fullName>
    </submittedName>
</protein>
<evidence type="ECO:0000313" key="2">
    <source>
        <dbReference type="Proteomes" id="UP001596392"/>
    </source>
</evidence>
<dbReference type="Proteomes" id="UP001596392">
    <property type="component" value="Unassembled WGS sequence"/>
</dbReference>